<keyword evidence="4" id="KW-1133">Transmembrane helix</keyword>
<evidence type="ECO:0000256" key="1">
    <source>
        <dbReference type="ARBA" id="ARBA00006068"/>
    </source>
</evidence>
<keyword evidence="2" id="KW-0812">Transmembrane</keyword>
<dbReference type="GO" id="GO:0071555">
    <property type="term" value="P:cell wall organization"/>
    <property type="evidence" value="ECO:0007669"/>
    <property type="project" value="UniProtKB-KW"/>
</dbReference>
<comment type="similarity">
    <text evidence="1">Belongs to the LytR/CpsA/Psr (LCP) family.</text>
</comment>
<comment type="caution">
    <text evidence="7">The sequence shown here is derived from an EMBL/GenBank/DDBJ whole genome shotgun (WGS) entry which is preliminary data.</text>
</comment>
<reference evidence="7 8" key="1">
    <citation type="submission" date="2019-10" db="EMBL/GenBank/DDBJ databases">
        <title>Gracilibacillus salitolerans sp. nov., a moderate halophile isolated from a saline soil in northwest China.</title>
        <authorList>
            <person name="Gan L."/>
        </authorList>
    </citation>
    <scope>NUCLEOTIDE SEQUENCE [LARGE SCALE GENOMIC DNA]</scope>
    <source>
        <strain evidence="7 8">TP2-8</strain>
    </source>
</reference>
<proteinExistence type="inferred from homology"/>
<dbReference type="RefSeq" id="WP_153836445.1">
    <property type="nucleotide sequence ID" value="NZ_JBHUMW010000084.1"/>
</dbReference>
<feature type="region of interest" description="Disordered" evidence="5">
    <location>
        <begin position="55"/>
        <end position="76"/>
    </location>
</feature>
<dbReference type="Pfam" id="PF03816">
    <property type="entry name" value="LytR_cpsA_psr"/>
    <property type="match status" value="1"/>
</dbReference>
<accession>A0A6N7R3Y2</accession>
<evidence type="ECO:0000256" key="5">
    <source>
        <dbReference type="SAM" id="MobiDB-lite"/>
    </source>
</evidence>
<dbReference type="Proteomes" id="UP000435187">
    <property type="component" value="Unassembled WGS sequence"/>
</dbReference>
<dbReference type="PANTHER" id="PTHR33392">
    <property type="entry name" value="POLYISOPRENYL-TEICHOIC ACID--PEPTIDOGLYCAN TEICHOIC ACID TRANSFERASE TAGU"/>
    <property type="match status" value="1"/>
</dbReference>
<dbReference type="InterPro" id="IPR050922">
    <property type="entry name" value="LytR/CpsA/Psr_CW_biosynth"/>
</dbReference>
<evidence type="ECO:0000259" key="6">
    <source>
        <dbReference type="Pfam" id="PF03816"/>
    </source>
</evidence>
<dbReference type="PANTHER" id="PTHR33392:SF3">
    <property type="entry name" value="POLYISOPRENYL-TEICHOIC ACID--PEPTIDOGLYCAN TEICHOIC ACID TRANSFERASE TAGT"/>
    <property type="match status" value="1"/>
</dbReference>
<evidence type="ECO:0000256" key="3">
    <source>
        <dbReference type="ARBA" id="ARBA00022968"/>
    </source>
</evidence>
<sequence length="349" mass="39200">MSKKDVNSRIQIKEKKKKSKRKKILFFIFVPLIILIGAVSAYAINLVNEAEKAVSDSYESDGRDDNKSELRAKEVDPTEDHVSVLFIGVDDSEHRGEKNEPVRSDALILATLNKNDNSVKMLSIPRDSYVYVPEVGYEDKITHAHAFGGVHATIETVESFLDVPVDYYVKLNFNAFVDVIDAIGGVKMEVPFEFTESDSNDKRDSIHLLPGEQNLNGEEALALARTRKIDNDIERGKRQQEIMKAVINKATSVNSVFKLDDAIQAVGSNMTTNLTFDEMKAFLSYGTSGNIDMETLNLEGSDLWLNNIYYYGLDEQHLAKTKEILQTHLDLTDEENVEGTEDSETYEAS</sequence>
<keyword evidence="4" id="KW-0472">Membrane</keyword>
<evidence type="ECO:0000256" key="2">
    <source>
        <dbReference type="ARBA" id="ARBA00022692"/>
    </source>
</evidence>
<name>A0A6N7R3Y2_9BACI</name>
<dbReference type="EMBL" id="WJEE01000044">
    <property type="protein sequence ID" value="MRI67916.1"/>
    <property type="molecule type" value="Genomic_DNA"/>
</dbReference>
<gene>
    <name evidence="7" type="ORF">GH885_16470</name>
</gene>
<protein>
    <submittedName>
        <fullName evidence="7">LytR family transcriptional regulator</fullName>
    </submittedName>
</protein>
<dbReference type="InterPro" id="IPR004474">
    <property type="entry name" value="LytR_CpsA_psr"/>
</dbReference>
<dbReference type="Gene3D" id="3.40.630.190">
    <property type="entry name" value="LCP protein"/>
    <property type="match status" value="1"/>
</dbReference>
<keyword evidence="3" id="KW-0735">Signal-anchor</keyword>
<evidence type="ECO:0000313" key="7">
    <source>
        <dbReference type="EMBL" id="MRI67916.1"/>
    </source>
</evidence>
<organism evidence="7 8">
    <name type="scientific">Gracilibacillus thailandensis</name>
    <dbReference type="NCBI Taxonomy" id="563735"/>
    <lineage>
        <taxon>Bacteria</taxon>
        <taxon>Bacillati</taxon>
        <taxon>Bacillota</taxon>
        <taxon>Bacilli</taxon>
        <taxon>Bacillales</taxon>
        <taxon>Bacillaceae</taxon>
        <taxon>Gracilibacillus</taxon>
    </lineage>
</organism>
<evidence type="ECO:0000256" key="4">
    <source>
        <dbReference type="ARBA" id="ARBA00022989"/>
    </source>
</evidence>
<dbReference type="AlphaFoldDB" id="A0A6N7R3Y2"/>
<evidence type="ECO:0000313" key="8">
    <source>
        <dbReference type="Proteomes" id="UP000435187"/>
    </source>
</evidence>
<feature type="domain" description="Cell envelope-related transcriptional attenuator" evidence="6">
    <location>
        <begin position="103"/>
        <end position="251"/>
    </location>
</feature>
<keyword evidence="8" id="KW-1185">Reference proteome</keyword>
<dbReference type="NCBIfam" id="TIGR00350">
    <property type="entry name" value="lytR_cpsA_psr"/>
    <property type="match status" value="1"/>
</dbReference>